<proteinExistence type="predicted"/>
<evidence type="ECO:0000313" key="3">
    <source>
        <dbReference type="Proteomes" id="UP000053647"/>
    </source>
</evidence>
<accession>A0A0C9TMI6</accession>
<feature type="compositionally biased region" description="Pro residues" evidence="1">
    <location>
        <begin position="187"/>
        <end position="197"/>
    </location>
</feature>
<dbReference type="AlphaFoldDB" id="A0A0C9TMI6"/>
<feature type="region of interest" description="Disordered" evidence="1">
    <location>
        <begin position="185"/>
        <end position="239"/>
    </location>
</feature>
<evidence type="ECO:0000313" key="2">
    <source>
        <dbReference type="EMBL" id="KIJ08496.1"/>
    </source>
</evidence>
<dbReference type="HOGENOM" id="CLU_1161467_0_0_1"/>
<reference evidence="2 3" key="1">
    <citation type="submission" date="2014-06" db="EMBL/GenBank/DDBJ databases">
        <authorList>
            <consortium name="DOE Joint Genome Institute"/>
            <person name="Kuo A."/>
            <person name="Kohler A."/>
            <person name="Nagy L.G."/>
            <person name="Floudas D."/>
            <person name="Copeland A."/>
            <person name="Barry K.W."/>
            <person name="Cichocki N."/>
            <person name="Veneault-Fourrey C."/>
            <person name="LaButti K."/>
            <person name="Lindquist E.A."/>
            <person name="Lipzen A."/>
            <person name="Lundell T."/>
            <person name="Morin E."/>
            <person name="Murat C."/>
            <person name="Sun H."/>
            <person name="Tunlid A."/>
            <person name="Henrissat B."/>
            <person name="Grigoriev I.V."/>
            <person name="Hibbett D.S."/>
            <person name="Martin F."/>
            <person name="Nordberg H.P."/>
            <person name="Cantor M.N."/>
            <person name="Hua S.X."/>
        </authorList>
    </citation>
    <scope>NUCLEOTIDE SEQUENCE [LARGE SCALE GENOMIC DNA]</scope>
    <source>
        <strain evidence="2 3">ATCC 200175</strain>
    </source>
</reference>
<protein>
    <submittedName>
        <fullName evidence="2">Uncharacterized protein</fullName>
    </submittedName>
</protein>
<keyword evidence="3" id="KW-1185">Reference proteome</keyword>
<reference evidence="3" key="2">
    <citation type="submission" date="2015-01" db="EMBL/GenBank/DDBJ databases">
        <title>Evolutionary Origins and Diversification of the Mycorrhizal Mutualists.</title>
        <authorList>
            <consortium name="DOE Joint Genome Institute"/>
            <consortium name="Mycorrhizal Genomics Consortium"/>
            <person name="Kohler A."/>
            <person name="Kuo A."/>
            <person name="Nagy L.G."/>
            <person name="Floudas D."/>
            <person name="Copeland A."/>
            <person name="Barry K.W."/>
            <person name="Cichocki N."/>
            <person name="Veneault-Fourrey C."/>
            <person name="LaButti K."/>
            <person name="Lindquist E.A."/>
            <person name="Lipzen A."/>
            <person name="Lundell T."/>
            <person name="Morin E."/>
            <person name="Murat C."/>
            <person name="Riley R."/>
            <person name="Ohm R."/>
            <person name="Sun H."/>
            <person name="Tunlid A."/>
            <person name="Henrissat B."/>
            <person name="Grigoriev I.V."/>
            <person name="Hibbett D.S."/>
            <person name="Martin F."/>
        </authorList>
    </citation>
    <scope>NUCLEOTIDE SEQUENCE [LARGE SCALE GENOMIC DNA]</scope>
    <source>
        <strain evidence="3">ATCC 200175</strain>
    </source>
</reference>
<dbReference type="EMBL" id="KN819610">
    <property type="protein sequence ID" value="KIJ08496.1"/>
    <property type="molecule type" value="Genomic_DNA"/>
</dbReference>
<dbReference type="Proteomes" id="UP000053647">
    <property type="component" value="Unassembled WGS sequence"/>
</dbReference>
<gene>
    <name evidence="2" type="ORF">PAXINDRAFT_18378</name>
</gene>
<name>A0A0C9TMI6_PAXIN</name>
<evidence type="ECO:0000256" key="1">
    <source>
        <dbReference type="SAM" id="MobiDB-lite"/>
    </source>
</evidence>
<organism evidence="2 3">
    <name type="scientific">Paxillus involutus ATCC 200175</name>
    <dbReference type="NCBI Taxonomy" id="664439"/>
    <lineage>
        <taxon>Eukaryota</taxon>
        <taxon>Fungi</taxon>
        <taxon>Dikarya</taxon>
        <taxon>Basidiomycota</taxon>
        <taxon>Agaricomycotina</taxon>
        <taxon>Agaricomycetes</taxon>
        <taxon>Agaricomycetidae</taxon>
        <taxon>Boletales</taxon>
        <taxon>Paxilineae</taxon>
        <taxon>Paxillaceae</taxon>
        <taxon>Paxillus</taxon>
    </lineage>
</organism>
<sequence>MHVGGAACAFGDKHSFHHQQRAAGALAHVPAWLTYDWRREGQDGWEDFGPYVLATVLASVPAPVLVLVSAPALLPVLVFVPVLVRDPARDHVVPYAVVPAVGRMHGEAGEFAPGEAGEPVAVYETGEPAAADETGELVAVDEIGEPADADEAGVAGLARVADANVAGLARAADANVAGLAHAAGPVPATPAPNPPDPAGELEKIRDGRAPNTPPPPPGGDPEAETDGAEAAPNIFPVLP</sequence>